<accession>A0ABS4RQZ6</accession>
<gene>
    <name evidence="1" type="ORF">J2Z28_001919</name>
</gene>
<keyword evidence="2" id="KW-1185">Reference proteome</keyword>
<proteinExistence type="predicted"/>
<name>A0ABS4RQZ6_PAEXY</name>
<sequence>MIDWRKYDPTDRSIESHVPHWVYSKQRGVNIAERAKSFMPGRHYEWS</sequence>
<comment type="caution">
    <text evidence="1">The sequence shown here is derived from an EMBL/GenBank/DDBJ whole genome shotgun (WGS) entry which is preliminary data.</text>
</comment>
<protein>
    <submittedName>
        <fullName evidence="1">Uncharacterized protein</fullName>
    </submittedName>
</protein>
<dbReference type="RefSeq" id="WP_211082069.1">
    <property type="nucleotide sequence ID" value="NZ_CBCSLC010000003.1"/>
</dbReference>
<evidence type="ECO:0000313" key="1">
    <source>
        <dbReference type="EMBL" id="MBP2245301.1"/>
    </source>
</evidence>
<dbReference type="EMBL" id="JAGIKV010000006">
    <property type="protein sequence ID" value="MBP2245301.1"/>
    <property type="molecule type" value="Genomic_DNA"/>
</dbReference>
<evidence type="ECO:0000313" key="2">
    <source>
        <dbReference type="Proteomes" id="UP000810207"/>
    </source>
</evidence>
<organism evidence="1 2">
    <name type="scientific">Paenibacillus xylanexedens</name>
    <dbReference type="NCBI Taxonomy" id="528191"/>
    <lineage>
        <taxon>Bacteria</taxon>
        <taxon>Bacillati</taxon>
        <taxon>Bacillota</taxon>
        <taxon>Bacilli</taxon>
        <taxon>Bacillales</taxon>
        <taxon>Paenibacillaceae</taxon>
        <taxon>Paenibacillus</taxon>
    </lineage>
</organism>
<reference evidence="1 2" key="1">
    <citation type="submission" date="2021-03" db="EMBL/GenBank/DDBJ databases">
        <title>Genomic Encyclopedia of Type Strains, Phase IV (KMG-IV): sequencing the most valuable type-strain genomes for metagenomic binning, comparative biology and taxonomic classification.</title>
        <authorList>
            <person name="Goeker M."/>
        </authorList>
    </citation>
    <scope>NUCLEOTIDE SEQUENCE [LARGE SCALE GENOMIC DNA]</scope>
    <source>
        <strain evidence="1 2">DSM 21292</strain>
    </source>
</reference>
<dbReference type="Proteomes" id="UP000810207">
    <property type="component" value="Unassembled WGS sequence"/>
</dbReference>